<keyword evidence="6" id="KW-1185">Reference proteome</keyword>
<dbReference type="OrthoDB" id="9793451at2"/>
<dbReference type="PROSITE" id="PS01124">
    <property type="entry name" value="HTH_ARAC_FAMILY_2"/>
    <property type="match status" value="1"/>
</dbReference>
<protein>
    <submittedName>
        <fullName evidence="5">AraC-like DNA-binding protein</fullName>
    </submittedName>
</protein>
<dbReference type="Pfam" id="PF02311">
    <property type="entry name" value="AraC_binding"/>
    <property type="match status" value="1"/>
</dbReference>
<accession>A0A316AGK9</accession>
<evidence type="ECO:0000256" key="1">
    <source>
        <dbReference type="ARBA" id="ARBA00023015"/>
    </source>
</evidence>
<dbReference type="GO" id="GO:0003700">
    <property type="term" value="F:DNA-binding transcription factor activity"/>
    <property type="evidence" value="ECO:0007669"/>
    <property type="project" value="InterPro"/>
</dbReference>
<dbReference type="EMBL" id="QGDT01000010">
    <property type="protein sequence ID" value="PWJ56732.1"/>
    <property type="molecule type" value="Genomic_DNA"/>
</dbReference>
<dbReference type="PANTHER" id="PTHR43280">
    <property type="entry name" value="ARAC-FAMILY TRANSCRIPTIONAL REGULATOR"/>
    <property type="match status" value="1"/>
</dbReference>
<keyword evidence="3" id="KW-0804">Transcription</keyword>
<comment type="caution">
    <text evidence="5">The sequence shown here is derived from an EMBL/GenBank/DDBJ whole genome shotgun (WGS) entry which is preliminary data.</text>
</comment>
<evidence type="ECO:0000256" key="2">
    <source>
        <dbReference type="ARBA" id="ARBA00023125"/>
    </source>
</evidence>
<dbReference type="Proteomes" id="UP000245880">
    <property type="component" value="Unassembled WGS sequence"/>
</dbReference>
<reference evidence="5 6" key="1">
    <citation type="submission" date="2018-03" db="EMBL/GenBank/DDBJ databases">
        <title>Genomic Encyclopedia of Archaeal and Bacterial Type Strains, Phase II (KMG-II): from individual species to whole genera.</title>
        <authorList>
            <person name="Goeker M."/>
        </authorList>
    </citation>
    <scope>NUCLEOTIDE SEQUENCE [LARGE SCALE GENOMIC DNA]</scope>
    <source>
        <strain evidence="5 6">DSM 100346</strain>
    </source>
</reference>
<proteinExistence type="predicted"/>
<dbReference type="InterPro" id="IPR018060">
    <property type="entry name" value="HTH_AraC"/>
</dbReference>
<feature type="domain" description="HTH araC/xylS-type" evidence="4">
    <location>
        <begin position="186"/>
        <end position="284"/>
    </location>
</feature>
<organism evidence="5 6">
    <name type="scientific">Dyadobacter jejuensis</name>
    <dbReference type="NCBI Taxonomy" id="1082580"/>
    <lineage>
        <taxon>Bacteria</taxon>
        <taxon>Pseudomonadati</taxon>
        <taxon>Bacteroidota</taxon>
        <taxon>Cytophagia</taxon>
        <taxon>Cytophagales</taxon>
        <taxon>Spirosomataceae</taxon>
        <taxon>Dyadobacter</taxon>
    </lineage>
</organism>
<dbReference type="PANTHER" id="PTHR43280:SF32">
    <property type="entry name" value="TRANSCRIPTIONAL REGULATORY PROTEIN"/>
    <property type="match status" value="1"/>
</dbReference>
<evidence type="ECO:0000259" key="4">
    <source>
        <dbReference type="PROSITE" id="PS01124"/>
    </source>
</evidence>
<dbReference type="AlphaFoldDB" id="A0A316AGK9"/>
<dbReference type="SMART" id="SM00342">
    <property type="entry name" value="HTH_ARAC"/>
    <property type="match status" value="1"/>
</dbReference>
<evidence type="ECO:0000313" key="6">
    <source>
        <dbReference type="Proteomes" id="UP000245880"/>
    </source>
</evidence>
<dbReference type="SUPFAM" id="SSF46689">
    <property type="entry name" value="Homeodomain-like"/>
    <property type="match status" value="1"/>
</dbReference>
<gene>
    <name evidence="5" type="ORF">CLV98_11043</name>
</gene>
<dbReference type="InterPro" id="IPR009057">
    <property type="entry name" value="Homeodomain-like_sf"/>
</dbReference>
<evidence type="ECO:0000256" key="3">
    <source>
        <dbReference type="ARBA" id="ARBA00023163"/>
    </source>
</evidence>
<name>A0A316AGK9_9BACT</name>
<dbReference type="InterPro" id="IPR003313">
    <property type="entry name" value="AraC-bd"/>
</dbReference>
<keyword evidence="1" id="KW-0805">Transcription regulation</keyword>
<evidence type="ECO:0000313" key="5">
    <source>
        <dbReference type="EMBL" id="PWJ56732.1"/>
    </source>
</evidence>
<sequence>MKPIYPRYHLNAFSGEENESLFYMTRLQRLVKEFKGINKAHTHSFYLIMWIDRGYGTHTIDFNSYEVKGRQLYFLTPGQVHSWEFSPDIEGYNLYFEYNFFQSRFPGRLLQYPFFHSHQHKPILDTELDRGHFSALFDDAYEENKGKKINRGEVFLSYLHLILESANRLYHQNLPIGDTLFYDRMMRYERLVEQHFIEIRDIKTYAAMLNVTPNHLNHICKVVLGKTASQLHYDRLIIEAKRLLLHTELTIKEVGFKLKFEDPSYFVRFFKKHTGLTPQAFRSKMTLV</sequence>
<keyword evidence="2 5" id="KW-0238">DNA-binding</keyword>
<dbReference type="Gene3D" id="1.10.10.60">
    <property type="entry name" value="Homeodomain-like"/>
    <property type="match status" value="1"/>
</dbReference>
<dbReference type="RefSeq" id="WP_109676089.1">
    <property type="nucleotide sequence ID" value="NZ_QGDT01000010.1"/>
</dbReference>
<dbReference type="InterPro" id="IPR037923">
    <property type="entry name" value="HTH-like"/>
</dbReference>
<dbReference type="SUPFAM" id="SSF51215">
    <property type="entry name" value="Regulatory protein AraC"/>
    <property type="match status" value="1"/>
</dbReference>
<dbReference type="Pfam" id="PF12833">
    <property type="entry name" value="HTH_18"/>
    <property type="match status" value="1"/>
</dbReference>
<dbReference type="GO" id="GO:0043565">
    <property type="term" value="F:sequence-specific DNA binding"/>
    <property type="evidence" value="ECO:0007669"/>
    <property type="project" value="InterPro"/>
</dbReference>